<feature type="transmembrane region" description="Helical" evidence="4">
    <location>
        <begin position="199"/>
        <end position="217"/>
    </location>
</feature>
<dbReference type="AlphaFoldDB" id="A0ABD3JRL2"/>
<keyword evidence="2 4" id="KW-1133">Transmembrane helix</keyword>
<evidence type="ECO:0000256" key="3">
    <source>
        <dbReference type="ARBA" id="ARBA00023136"/>
    </source>
</evidence>
<name>A0ABD3JRL2_EUCGL</name>
<feature type="transmembrane region" description="Helical" evidence="4">
    <location>
        <begin position="158"/>
        <end position="179"/>
    </location>
</feature>
<keyword evidence="1 4" id="KW-0812">Transmembrane</keyword>
<keyword evidence="5" id="KW-0732">Signal</keyword>
<evidence type="ECO:0000256" key="5">
    <source>
        <dbReference type="SAM" id="SignalP"/>
    </source>
</evidence>
<evidence type="ECO:0000256" key="4">
    <source>
        <dbReference type="SAM" id="Phobius"/>
    </source>
</evidence>
<evidence type="ECO:0000313" key="6">
    <source>
        <dbReference type="EMBL" id="KAL3729662.1"/>
    </source>
</evidence>
<evidence type="ECO:0000256" key="1">
    <source>
        <dbReference type="ARBA" id="ARBA00022692"/>
    </source>
</evidence>
<dbReference type="PANTHER" id="PTHR31218">
    <property type="entry name" value="WAT1-RELATED PROTEIN"/>
    <property type="match status" value="1"/>
</dbReference>
<comment type="caution">
    <text evidence="6">The sequence shown here is derived from an EMBL/GenBank/DDBJ whole genome shotgun (WGS) entry which is preliminary data.</text>
</comment>
<keyword evidence="3 4" id="KW-0472">Membrane</keyword>
<feature type="transmembrane region" description="Helical" evidence="4">
    <location>
        <begin position="60"/>
        <end position="81"/>
    </location>
</feature>
<feature type="transmembrane region" description="Helical" evidence="4">
    <location>
        <begin position="133"/>
        <end position="151"/>
    </location>
</feature>
<feature type="chain" id="PRO_5044864508" description="WAT1-related protein" evidence="5">
    <location>
        <begin position="21"/>
        <end position="248"/>
    </location>
</feature>
<proteinExistence type="predicted"/>
<keyword evidence="7" id="KW-1185">Reference proteome</keyword>
<accession>A0ABD3JRL2</accession>
<sequence>MMVVVQILLAVINILCELEANDGMDLMLALAYGLIIAMGVMGPLAFFLERALAGRSILSSKALGTLTGVGGPMLLTLYNGVEVDLLSALPRGSCNRLLGSLLAAKMSEGFPYHYTSTALMCFMGERIWSQWKLGSNIGLLIVLYSVLWRIIASGVCNVLILWCLGMGGPVFVSVFNPLMMVTVALGDPSFWTKSCTWEGIILGAGLIILGLYAALGAKEKRWREWISQCHRQAPAPANLFLGIAIRRV</sequence>
<feature type="transmembrane region" description="Helical" evidence="4">
    <location>
        <begin position="26"/>
        <end position="48"/>
    </location>
</feature>
<organism evidence="6 7">
    <name type="scientific">Eucalyptus globulus</name>
    <name type="common">Tasmanian blue gum</name>
    <dbReference type="NCBI Taxonomy" id="34317"/>
    <lineage>
        <taxon>Eukaryota</taxon>
        <taxon>Viridiplantae</taxon>
        <taxon>Streptophyta</taxon>
        <taxon>Embryophyta</taxon>
        <taxon>Tracheophyta</taxon>
        <taxon>Spermatophyta</taxon>
        <taxon>Magnoliopsida</taxon>
        <taxon>eudicotyledons</taxon>
        <taxon>Gunneridae</taxon>
        <taxon>Pentapetalae</taxon>
        <taxon>rosids</taxon>
        <taxon>malvids</taxon>
        <taxon>Myrtales</taxon>
        <taxon>Myrtaceae</taxon>
        <taxon>Myrtoideae</taxon>
        <taxon>Eucalypteae</taxon>
        <taxon>Eucalyptus</taxon>
    </lineage>
</organism>
<reference evidence="6 7" key="1">
    <citation type="submission" date="2024-11" db="EMBL/GenBank/DDBJ databases">
        <title>Chromosome-level genome assembly of Eucalyptus globulus Labill. provides insights into its genome evolution.</title>
        <authorList>
            <person name="Li X."/>
        </authorList>
    </citation>
    <scope>NUCLEOTIDE SEQUENCE [LARGE SCALE GENOMIC DNA]</scope>
    <source>
        <strain evidence="6">CL2024</strain>
        <tissue evidence="6">Fresh tender leaves</tissue>
    </source>
</reference>
<evidence type="ECO:0000313" key="7">
    <source>
        <dbReference type="Proteomes" id="UP001634007"/>
    </source>
</evidence>
<evidence type="ECO:0000256" key="2">
    <source>
        <dbReference type="ARBA" id="ARBA00022989"/>
    </source>
</evidence>
<dbReference type="Proteomes" id="UP001634007">
    <property type="component" value="Unassembled WGS sequence"/>
</dbReference>
<dbReference type="InterPro" id="IPR030184">
    <property type="entry name" value="WAT1-related"/>
</dbReference>
<protein>
    <recommendedName>
        <fullName evidence="8">WAT1-related protein</fullName>
    </recommendedName>
</protein>
<dbReference type="EMBL" id="JBJKBG010000007">
    <property type="protein sequence ID" value="KAL3729662.1"/>
    <property type="molecule type" value="Genomic_DNA"/>
</dbReference>
<gene>
    <name evidence="6" type="ORF">ACJRO7_026746</name>
</gene>
<evidence type="ECO:0008006" key="8">
    <source>
        <dbReference type="Google" id="ProtNLM"/>
    </source>
</evidence>
<feature type="signal peptide" evidence="5">
    <location>
        <begin position="1"/>
        <end position="20"/>
    </location>
</feature>